<evidence type="ECO:0000313" key="7">
    <source>
        <dbReference type="EMBL" id="KAK2961274.1"/>
    </source>
</evidence>
<keyword evidence="8" id="KW-1185">Reference proteome</keyword>
<keyword evidence="3 7" id="KW-0378">Hydrolase</keyword>
<organism evidence="7 8">
    <name type="scientific">Blattamonas nauphoetae</name>
    <dbReference type="NCBI Taxonomy" id="2049346"/>
    <lineage>
        <taxon>Eukaryota</taxon>
        <taxon>Metamonada</taxon>
        <taxon>Preaxostyla</taxon>
        <taxon>Oxymonadida</taxon>
        <taxon>Blattamonas</taxon>
    </lineage>
</organism>
<gene>
    <name evidence="7" type="ORF">BLNAU_3720</name>
</gene>
<protein>
    <recommendedName>
        <fullName evidence="2">histone deacetylase</fullName>
        <ecNumber evidence="2">3.5.1.98</ecNumber>
    </recommendedName>
</protein>
<name>A0ABQ9YC10_9EUKA</name>
<dbReference type="SUPFAM" id="SSF52768">
    <property type="entry name" value="Arginase/deacetylase"/>
    <property type="match status" value="1"/>
</dbReference>
<dbReference type="EMBL" id="JARBJD010000017">
    <property type="protein sequence ID" value="KAK2961274.1"/>
    <property type="molecule type" value="Genomic_DNA"/>
</dbReference>
<dbReference type="PANTHER" id="PTHR10625:SF10">
    <property type="entry name" value="HISTONE DEACETYLASE HDAC1"/>
    <property type="match status" value="1"/>
</dbReference>
<dbReference type="Pfam" id="PF00850">
    <property type="entry name" value="Hist_deacetyl"/>
    <property type="match status" value="1"/>
</dbReference>
<dbReference type="InterPro" id="IPR023696">
    <property type="entry name" value="Ureohydrolase_dom_sf"/>
</dbReference>
<evidence type="ECO:0000256" key="5">
    <source>
        <dbReference type="SAM" id="MobiDB-lite"/>
    </source>
</evidence>
<evidence type="ECO:0000313" key="8">
    <source>
        <dbReference type="Proteomes" id="UP001281761"/>
    </source>
</evidence>
<dbReference type="GO" id="GO:0016787">
    <property type="term" value="F:hydrolase activity"/>
    <property type="evidence" value="ECO:0007669"/>
    <property type="project" value="UniProtKB-KW"/>
</dbReference>
<dbReference type="PANTHER" id="PTHR10625">
    <property type="entry name" value="HISTONE DEACETYLASE HDAC1-RELATED"/>
    <property type="match status" value="1"/>
</dbReference>
<dbReference type="InterPro" id="IPR000286">
    <property type="entry name" value="HDACs"/>
</dbReference>
<dbReference type="InterPro" id="IPR003084">
    <property type="entry name" value="HDAC_I/II"/>
</dbReference>
<accession>A0ABQ9YC10</accession>
<dbReference type="EC" id="3.5.1.98" evidence="2"/>
<dbReference type="Gene3D" id="3.40.800.20">
    <property type="entry name" value="Histone deacetylase domain"/>
    <property type="match status" value="1"/>
</dbReference>
<dbReference type="Proteomes" id="UP001281761">
    <property type="component" value="Unassembled WGS sequence"/>
</dbReference>
<feature type="domain" description="Histone deacetylase" evidence="6">
    <location>
        <begin position="24"/>
        <end position="313"/>
    </location>
</feature>
<comment type="similarity">
    <text evidence="1">Belongs to the histone deacetylase family. HD type 1 subfamily.</text>
</comment>
<dbReference type="InterPro" id="IPR023801">
    <property type="entry name" value="His_deacetylse_dom"/>
</dbReference>
<keyword evidence="4" id="KW-0156">Chromatin regulator</keyword>
<dbReference type="InterPro" id="IPR037138">
    <property type="entry name" value="His_deacetylse_dom_sf"/>
</dbReference>
<evidence type="ECO:0000256" key="2">
    <source>
        <dbReference type="ARBA" id="ARBA00012111"/>
    </source>
</evidence>
<proteinExistence type="inferred from homology"/>
<sequence>MSGKPRISYFYDNDIGNFSYSPGHPMKPHRVRMTHNLILNYDLYKDMQIQRPTLLLPDEMKAYHSEDYVDFLRTVTPENAAHYKTHLTRFNIGTDCPVFDGVFRYCQISAGGSVAGAVKLNQGDADIAINWSGGLHHAKKSEASGFCYVNDIVLGILELLKHHPRVMYIDVDVHHGDGVEEAFYLTDRVMTISFHKYGEFFPGTGSIKDIGAGFGKYYSVNFPLRDGMDDISFQFIFQPIVARAIDVYRPTAIVLQLGADSLTQDRLGCFNLTLKGHGECVEFVKSFNIPLLLLGGGGYTVRNVARCWTYETALALGKELPDELPYNDFFPYFAPTHRLHLLPAPVENLNSVEYLQQHATRILDTLSRIEGAPSVVMNNIPPDSYSVDLERLLDDLDTDTMTYRGSRNSKLWAGIEVEDELPMTRPSVSMQSSLQTITASTPIGAGFLSNDPLFTFLHQPSMVGVENRSPLLTHKIQQFTRRILSSANPGYMDPLEMKDKINQISEMERDSFQLAHEKMHSIPNTQRLLSDHHQDMEEEDQMMVDLEAPTSIRDFGKKESFNQTHAPGEDRERITQRMIDRQMNDPSEFDMGARNADVTSGSPTIQTPEIVADTPDATKVIAPSGELHLPDGKVMRTES</sequence>
<dbReference type="PRINTS" id="PR01271">
    <property type="entry name" value="HISDACETLASE"/>
</dbReference>
<evidence type="ECO:0000256" key="4">
    <source>
        <dbReference type="ARBA" id="ARBA00022853"/>
    </source>
</evidence>
<dbReference type="PRINTS" id="PR01270">
    <property type="entry name" value="HDASUPER"/>
</dbReference>
<evidence type="ECO:0000256" key="3">
    <source>
        <dbReference type="ARBA" id="ARBA00022801"/>
    </source>
</evidence>
<feature type="compositionally biased region" description="Polar residues" evidence="5">
    <location>
        <begin position="597"/>
        <end position="607"/>
    </location>
</feature>
<reference evidence="7 8" key="1">
    <citation type="journal article" date="2022" name="bioRxiv">
        <title>Genomics of Preaxostyla Flagellates Illuminates Evolutionary Transitions and the Path Towards Mitochondrial Loss.</title>
        <authorList>
            <person name="Novak L.V.F."/>
            <person name="Treitli S.C."/>
            <person name="Pyrih J."/>
            <person name="Halakuc P."/>
            <person name="Pipaliya S.V."/>
            <person name="Vacek V."/>
            <person name="Brzon O."/>
            <person name="Soukal P."/>
            <person name="Eme L."/>
            <person name="Dacks J.B."/>
            <person name="Karnkowska A."/>
            <person name="Elias M."/>
            <person name="Hampl V."/>
        </authorList>
    </citation>
    <scope>NUCLEOTIDE SEQUENCE [LARGE SCALE GENOMIC DNA]</scope>
    <source>
        <strain evidence="7">NAU3</strain>
        <tissue evidence="7">Gut</tissue>
    </source>
</reference>
<evidence type="ECO:0000256" key="1">
    <source>
        <dbReference type="ARBA" id="ARBA00006457"/>
    </source>
</evidence>
<comment type="caution">
    <text evidence="7">The sequence shown here is derived from an EMBL/GenBank/DDBJ whole genome shotgun (WGS) entry which is preliminary data.</text>
</comment>
<feature type="region of interest" description="Disordered" evidence="5">
    <location>
        <begin position="585"/>
        <end position="608"/>
    </location>
</feature>
<evidence type="ECO:0000259" key="6">
    <source>
        <dbReference type="Pfam" id="PF00850"/>
    </source>
</evidence>